<evidence type="ECO:0000313" key="1">
    <source>
        <dbReference type="EMBL" id="EEV17701.1"/>
    </source>
</evidence>
<proteinExistence type="predicted"/>
<name>C8PHT7_9BACT</name>
<evidence type="ECO:0000313" key="2">
    <source>
        <dbReference type="Proteomes" id="UP000005709"/>
    </source>
</evidence>
<dbReference type="EMBL" id="ACYG01000024">
    <property type="protein sequence ID" value="EEV17701.1"/>
    <property type="molecule type" value="Genomic_DNA"/>
</dbReference>
<keyword evidence="2" id="KW-1185">Reference proteome</keyword>
<reference evidence="1 2" key="1">
    <citation type="submission" date="2009-07" db="EMBL/GenBank/DDBJ databases">
        <authorList>
            <person name="Madupu R."/>
            <person name="Sebastian Y."/>
            <person name="Durkin A.S."/>
            <person name="Torralba M."/>
            <person name="Methe B."/>
            <person name="Sutton G.G."/>
            <person name="Strausberg R.L."/>
            <person name="Nelson K.E."/>
        </authorList>
    </citation>
    <scope>NUCLEOTIDE SEQUENCE [LARGE SCALE GENOMIC DNA]</scope>
    <source>
        <strain evidence="1 2">RM3268</strain>
    </source>
</reference>
<dbReference type="Proteomes" id="UP000005709">
    <property type="component" value="Unassembled WGS sequence"/>
</dbReference>
<dbReference type="AlphaFoldDB" id="C8PHT7"/>
<comment type="caution">
    <text evidence="1">The sequence shown here is derived from an EMBL/GenBank/DDBJ whole genome shotgun (WGS) entry which is preliminary data.</text>
</comment>
<sequence>MPYLRQILTLKLQKSPRNTCKFYFNRRLNLKLNLKIRLAVLH</sequence>
<protein>
    <submittedName>
        <fullName evidence="1">Uncharacterized protein</fullName>
    </submittedName>
</protein>
<accession>C8PHT7</accession>
<organism evidence="1 2">
    <name type="scientific">Campylobacter gracilis RM3268</name>
    <dbReference type="NCBI Taxonomy" id="553220"/>
    <lineage>
        <taxon>Bacteria</taxon>
        <taxon>Pseudomonadati</taxon>
        <taxon>Campylobacterota</taxon>
        <taxon>Epsilonproteobacteria</taxon>
        <taxon>Campylobacterales</taxon>
        <taxon>Campylobacteraceae</taxon>
        <taxon>Campylobacter</taxon>
    </lineage>
</organism>
<gene>
    <name evidence="1" type="ORF">CAMGR0001_0533</name>
</gene>